<evidence type="ECO:0000313" key="2">
    <source>
        <dbReference type="EMBL" id="AHL22497.1"/>
    </source>
</evidence>
<dbReference type="RefSeq" id="WP_084606316.1">
    <property type="nucleotide sequence ID" value="NZ_CP007264.1"/>
</dbReference>
<dbReference type="SUPFAM" id="SSF53807">
    <property type="entry name" value="Helical backbone' metal receptor"/>
    <property type="match status" value="1"/>
</dbReference>
<evidence type="ECO:0000313" key="3">
    <source>
        <dbReference type="Proteomes" id="UP000019434"/>
    </source>
</evidence>
<dbReference type="InterPro" id="IPR050902">
    <property type="entry name" value="ABC_Transporter_SBP"/>
</dbReference>
<gene>
    <name evidence="2" type="ORF">BD01_0875</name>
</gene>
<dbReference type="Gene3D" id="3.40.50.1980">
    <property type="entry name" value="Nitrogenase molybdenum iron protein domain"/>
    <property type="match status" value="2"/>
</dbReference>
<dbReference type="STRING" id="195522.BD01_0875"/>
<dbReference type="Pfam" id="PF01497">
    <property type="entry name" value="Peripla_BP_2"/>
    <property type="match status" value="1"/>
</dbReference>
<dbReference type="InterPro" id="IPR002491">
    <property type="entry name" value="ABC_transptr_periplasmic_BD"/>
</dbReference>
<dbReference type="OrthoDB" id="24039at2157"/>
<accession>W8NTN8</accession>
<dbReference type="PROSITE" id="PS50983">
    <property type="entry name" value="FE_B12_PBP"/>
    <property type="match status" value="1"/>
</dbReference>
<dbReference type="eggNOG" id="arCOG04233">
    <property type="taxonomic scope" value="Archaea"/>
</dbReference>
<dbReference type="PROSITE" id="PS51257">
    <property type="entry name" value="PROKAR_LIPOPROTEIN"/>
    <property type="match status" value="1"/>
</dbReference>
<dbReference type="GeneID" id="24957651"/>
<evidence type="ECO:0000259" key="1">
    <source>
        <dbReference type="PROSITE" id="PS50983"/>
    </source>
</evidence>
<keyword evidence="3" id="KW-1185">Reference proteome</keyword>
<dbReference type="HOGENOM" id="CLU_038034_13_3_2"/>
<dbReference type="Proteomes" id="UP000019434">
    <property type="component" value="Chromosome"/>
</dbReference>
<proteinExistence type="predicted"/>
<feature type="domain" description="Fe/B12 periplasmic-binding" evidence="1">
    <location>
        <begin position="71"/>
        <end position="343"/>
    </location>
</feature>
<sequence>MRRVLSVILAAVLVLSVLSVGCISSKSPGVPSGTASQPESSSIAQSSSKNDYVIVTDWSNKTVKVGVPVERIVSLYGLATQMVYFLSVEDGKKIVGSTPLAINDAFIALLDPDVKKRMKFTGSPKNANIETVKSLNPDVVLTAYWGDERVNRAIEELGIPVVVLNLEGVDDYIHSLEIIGRILGKEEKAREAAEYYTNAVSFIANRTSGANRPRVLLLEYSTKDKVFKAPGREFFQNWMIETAGGESVSKNLPGGWNTVNVEQVAEWNPDVIILVSYSLKKPATELKKELMGDPAWAQIKAVKEGRIYAMPNDGESWDYPAPKWVLGLYWTAKILHPELFEDIDVKSIAYEFYERWYGLDPKKVRIVGDMP</sequence>
<name>W8NTN8_9EURY</name>
<dbReference type="KEGG" id="tnu:BD01_0875"/>
<dbReference type="PANTHER" id="PTHR30535">
    <property type="entry name" value="VITAMIN B12-BINDING PROTEIN"/>
    <property type="match status" value="1"/>
</dbReference>
<reference evidence="2 3" key="1">
    <citation type="submission" date="2014-02" db="EMBL/GenBank/DDBJ databases">
        <title>Genome Sequence of an Hyperthermophilic Archaeon, Thermococcus nautili 30-1, producing viral vesicles.</title>
        <authorList>
            <person name="Oberto J."/>
            <person name="Gaudin M."/>
            <person name="Cossu M."/>
            <person name="Gorlas A."/>
            <person name="Slesarev A."/>
            <person name="Marguet E."/>
            <person name="Forterre P."/>
        </authorList>
    </citation>
    <scope>NUCLEOTIDE SEQUENCE [LARGE SCALE GENOMIC DNA]</scope>
    <source>
        <strain evidence="2 3">30-1</strain>
    </source>
</reference>
<dbReference type="AlphaFoldDB" id="W8NTN8"/>
<dbReference type="PANTHER" id="PTHR30535:SF34">
    <property type="entry name" value="MOLYBDATE-BINDING PROTEIN MOLA"/>
    <property type="match status" value="1"/>
</dbReference>
<protein>
    <submittedName>
        <fullName evidence="2">ABC-type Fe3+-hydroxamate transport system, periplasmic component</fullName>
    </submittedName>
</protein>
<dbReference type="EMBL" id="CP007264">
    <property type="protein sequence ID" value="AHL22497.1"/>
    <property type="molecule type" value="Genomic_DNA"/>
</dbReference>
<organism evidence="2 3">
    <name type="scientific">Thermococcus nautili</name>
    <dbReference type="NCBI Taxonomy" id="195522"/>
    <lineage>
        <taxon>Archaea</taxon>
        <taxon>Methanobacteriati</taxon>
        <taxon>Methanobacteriota</taxon>
        <taxon>Thermococci</taxon>
        <taxon>Thermococcales</taxon>
        <taxon>Thermococcaceae</taxon>
        <taxon>Thermococcus</taxon>
    </lineage>
</organism>